<dbReference type="AlphaFoldDB" id="A0A9Q3GUG3"/>
<proteinExistence type="predicted"/>
<protein>
    <submittedName>
        <fullName evidence="2">Uncharacterized protein</fullName>
    </submittedName>
</protein>
<feature type="chain" id="PRO_5040185872" evidence="1">
    <location>
        <begin position="28"/>
        <end position="228"/>
    </location>
</feature>
<sequence>MIGSSSWTLSISFFILLSTDRIRQSDARVDLGGGYLGLAMGQTTCPTASAIACTELDDDWPDLGLSCPIANHDIPRHTLGMMSAMVIQLGHYKSVKKENFPIDECYTTKPNSTVSDYGFVSQGTFDMWFFAHDKCGCQENQAPLCHSRATEDEKCNLRTFTLCKVTKQDEICKPKHHKGWKPIFQIEDDHEFIPFNPKDNRQIFTETQFMFSNLWWNLMELLGFWGAI</sequence>
<keyword evidence="3" id="KW-1185">Reference proteome</keyword>
<dbReference type="Proteomes" id="UP000765509">
    <property type="component" value="Unassembled WGS sequence"/>
</dbReference>
<dbReference type="OrthoDB" id="2501962at2759"/>
<keyword evidence="1" id="KW-0732">Signal</keyword>
<dbReference type="EMBL" id="AVOT02005924">
    <property type="protein sequence ID" value="MBW0480326.1"/>
    <property type="molecule type" value="Genomic_DNA"/>
</dbReference>
<evidence type="ECO:0000256" key="1">
    <source>
        <dbReference type="SAM" id="SignalP"/>
    </source>
</evidence>
<accession>A0A9Q3GUG3</accession>
<gene>
    <name evidence="2" type="ORF">O181_020041</name>
</gene>
<name>A0A9Q3GUG3_9BASI</name>
<organism evidence="2 3">
    <name type="scientific">Austropuccinia psidii MF-1</name>
    <dbReference type="NCBI Taxonomy" id="1389203"/>
    <lineage>
        <taxon>Eukaryota</taxon>
        <taxon>Fungi</taxon>
        <taxon>Dikarya</taxon>
        <taxon>Basidiomycota</taxon>
        <taxon>Pucciniomycotina</taxon>
        <taxon>Pucciniomycetes</taxon>
        <taxon>Pucciniales</taxon>
        <taxon>Sphaerophragmiaceae</taxon>
        <taxon>Austropuccinia</taxon>
    </lineage>
</organism>
<comment type="caution">
    <text evidence="2">The sequence shown here is derived from an EMBL/GenBank/DDBJ whole genome shotgun (WGS) entry which is preliminary data.</text>
</comment>
<feature type="signal peptide" evidence="1">
    <location>
        <begin position="1"/>
        <end position="27"/>
    </location>
</feature>
<evidence type="ECO:0000313" key="3">
    <source>
        <dbReference type="Proteomes" id="UP000765509"/>
    </source>
</evidence>
<evidence type="ECO:0000313" key="2">
    <source>
        <dbReference type="EMBL" id="MBW0480326.1"/>
    </source>
</evidence>
<reference evidence="2" key="1">
    <citation type="submission" date="2021-03" db="EMBL/GenBank/DDBJ databases">
        <title>Draft genome sequence of rust myrtle Austropuccinia psidii MF-1, a brazilian biotype.</title>
        <authorList>
            <person name="Quecine M.C."/>
            <person name="Pachon D.M.R."/>
            <person name="Bonatelli M.L."/>
            <person name="Correr F.H."/>
            <person name="Franceschini L.M."/>
            <person name="Leite T.F."/>
            <person name="Margarido G.R.A."/>
            <person name="Almeida C.A."/>
            <person name="Ferrarezi J.A."/>
            <person name="Labate C.A."/>
        </authorList>
    </citation>
    <scope>NUCLEOTIDE SEQUENCE</scope>
    <source>
        <strain evidence="2">MF-1</strain>
    </source>
</reference>